<reference evidence="4" key="1">
    <citation type="submission" date="2021-02" db="EMBL/GenBank/DDBJ databases">
        <authorList>
            <person name="Nowell W R."/>
        </authorList>
    </citation>
    <scope>NUCLEOTIDE SEQUENCE</scope>
</reference>
<dbReference type="InterPro" id="IPR014722">
    <property type="entry name" value="Rib_uL2_dom2"/>
</dbReference>
<dbReference type="GO" id="GO:0006974">
    <property type="term" value="P:DNA damage response"/>
    <property type="evidence" value="ECO:0007669"/>
    <property type="project" value="TreeGrafter"/>
</dbReference>
<dbReference type="SUPFAM" id="SSF100950">
    <property type="entry name" value="NagB/RpiA/CoA transferase-like"/>
    <property type="match status" value="1"/>
</dbReference>
<evidence type="ECO:0000313" key="6">
    <source>
        <dbReference type="Proteomes" id="UP000663829"/>
    </source>
</evidence>
<dbReference type="Gene3D" id="2.30.30.30">
    <property type="match status" value="1"/>
</dbReference>
<dbReference type="SUPFAM" id="SSF57667">
    <property type="entry name" value="beta-beta-alpha zinc fingers"/>
    <property type="match status" value="1"/>
</dbReference>
<dbReference type="SMART" id="SM01253">
    <property type="entry name" value="Kin17_mid"/>
    <property type="match status" value="1"/>
</dbReference>
<dbReference type="Gene3D" id="3.40.50.10420">
    <property type="entry name" value="NagB/RpiA/CoA transferase-like"/>
    <property type="match status" value="1"/>
</dbReference>
<dbReference type="NCBIfam" id="TIGR02727">
    <property type="entry name" value="MTHFS_bact"/>
    <property type="match status" value="1"/>
</dbReference>
<feature type="region of interest" description="Disordered" evidence="2">
    <location>
        <begin position="230"/>
        <end position="253"/>
    </location>
</feature>
<dbReference type="GO" id="GO:0006260">
    <property type="term" value="P:DNA replication"/>
    <property type="evidence" value="ECO:0007669"/>
    <property type="project" value="TreeGrafter"/>
</dbReference>
<dbReference type="PANTHER" id="PTHR12805:SF0">
    <property type="entry name" value="DNA_RNA-BINDING PROTEIN KIN17"/>
    <property type="match status" value="1"/>
</dbReference>
<sequence length="611" mass="71116">MGKDGGFLTPKAISNRMKSKGLQKLRWYCQMCEKQCRDENGFKCHTESESHQRQLLLVSENPNKFVGDFSQQFHEGYMCTLKRRFGTKRIQANVVYQEYIKDRDHVHMNSTSWMTLSGHCIVDQTEKGWYVTWIDRDPETIRRQSEIEKKERMDLDDEQRRTKLIEQQIQRAKESEKHSTDDVQFTEFVRKDEDEKVQLTFTKIVTIEKPKFISPLTTIDPSITISKKRLHSEDITGEDDPKNKKEKISSETESSTITTLSEVSIGTAFSSFTKPIVPMPKSALVNRPKKSALEEIMAFEEKSKEQKNRKDYWLHERIIVKVITAKLGEKYQKKKAVVVRVENHYQAVIKMIDTNDKIRVDQSHVETVIPAVGKKLLIVNGAYRGCEAILEQLHQDKFCVDCKLLTGPMKGCLIEENINMAAKRTLRQHIKKAISLMSVEERREQSSSVFQQLIKHPKFLSSHRLSIFISLPTEIATFDIIEQSFKMNKHVYIPRYDQNTMQMLRLMSMEDLDTLPMTKWNIKQPRMDDDERETASELDLILVPGLAFSLNGYRLGHGKGFYDKFLNHYVQTHNKKPFTIGLAFTQQIVDNLPVCDYDYILDEILTHKTTL</sequence>
<dbReference type="GO" id="GO:0005634">
    <property type="term" value="C:nucleus"/>
    <property type="evidence" value="ECO:0007669"/>
    <property type="project" value="TreeGrafter"/>
</dbReference>
<dbReference type="Pfam" id="PF01812">
    <property type="entry name" value="5-FTHF_cyc-lig"/>
    <property type="match status" value="1"/>
</dbReference>
<evidence type="ECO:0000256" key="1">
    <source>
        <dbReference type="ARBA" id="ARBA00008517"/>
    </source>
</evidence>
<dbReference type="CDD" id="cd13155">
    <property type="entry name" value="KOW_KIN17"/>
    <property type="match status" value="1"/>
</dbReference>
<dbReference type="InterPro" id="IPR038254">
    <property type="entry name" value="KIN17_WH-like_sf"/>
</dbReference>
<organism evidence="4 6">
    <name type="scientific">Didymodactylos carnosus</name>
    <dbReference type="NCBI Taxonomy" id="1234261"/>
    <lineage>
        <taxon>Eukaryota</taxon>
        <taxon>Metazoa</taxon>
        <taxon>Spiralia</taxon>
        <taxon>Gnathifera</taxon>
        <taxon>Rotifera</taxon>
        <taxon>Eurotatoria</taxon>
        <taxon>Bdelloidea</taxon>
        <taxon>Philodinida</taxon>
        <taxon>Philodinidae</taxon>
        <taxon>Didymodactylos</taxon>
    </lineage>
</organism>
<evidence type="ECO:0000313" key="4">
    <source>
        <dbReference type="EMBL" id="CAF0957083.1"/>
    </source>
</evidence>
<dbReference type="AlphaFoldDB" id="A0A814DNY0"/>
<keyword evidence="6" id="KW-1185">Reference proteome</keyword>
<dbReference type="InterPro" id="IPR056767">
    <property type="entry name" value="C2H2-Znf_KIN17"/>
</dbReference>
<dbReference type="EMBL" id="CAJOBC010002414">
    <property type="protein sequence ID" value="CAF3732013.1"/>
    <property type="molecule type" value="Genomic_DNA"/>
</dbReference>
<dbReference type="InterPro" id="IPR024185">
    <property type="entry name" value="FTHF_cligase-like_sf"/>
</dbReference>
<dbReference type="GO" id="GO:0003690">
    <property type="term" value="F:double-stranded DNA binding"/>
    <property type="evidence" value="ECO:0007669"/>
    <property type="project" value="TreeGrafter"/>
</dbReference>
<feature type="compositionally biased region" description="Basic and acidic residues" evidence="2">
    <location>
        <begin position="231"/>
        <end position="250"/>
    </location>
</feature>
<dbReference type="Proteomes" id="UP000663829">
    <property type="component" value="Unassembled WGS sequence"/>
</dbReference>
<dbReference type="InterPro" id="IPR041330">
    <property type="entry name" value="KN17_SH3"/>
</dbReference>
<dbReference type="InterPro" id="IPR036236">
    <property type="entry name" value="Znf_C2H2_sf"/>
</dbReference>
<dbReference type="FunFam" id="3.40.50.10420:FF:000007">
    <property type="entry name" value="5-formyltetrahydrofolate cyclo-ligase"/>
    <property type="match status" value="1"/>
</dbReference>
<dbReference type="Pfam" id="PF25092">
    <property type="entry name" value="SH3_KIN17_C"/>
    <property type="match status" value="1"/>
</dbReference>
<dbReference type="Gene3D" id="2.30.30.140">
    <property type="match status" value="1"/>
</dbReference>
<dbReference type="Pfam" id="PF10357">
    <property type="entry name" value="WH_KIN17"/>
    <property type="match status" value="1"/>
</dbReference>
<proteinExistence type="inferred from homology"/>
<dbReference type="PANTHER" id="PTHR12805">
    <property type="entry name" value="KIN17 KIN, ANTIGENIC DETERMINANT OF RECA PROTEIN HOMOLOG"/>
    <property type="match status" value="1"/>
</dbReference>
<dbReference type="Pfam" id="PF25095">
    <property type="entry name" value="C2H2-zf_KIN17"/>
    <property type="match status" value="1"/>
</dbReference>
<comment type="similarity">
    <text evidence="1">Belongs to the KIN17 family.</text>
</comment>
<dbReference type="InterPro" id="IPR019447">
    <property type="entry name" value="DNA/RNA-bd_Kin17_WH-like_dom"/>
</dbReference>
<dbReference type="InterPro" id="IPR037321">
    <property type="entry name" value="KIN17-like"/>
</dbReference>
<dbReference type="Pfam" id="PF18131">
    <property type="entry name" value="KN17_SH3"/>
    <property type="match status" value="1"/>
</dbReference>
<accession>A0A814DNY0</accession>
<dbReference type="Gene3D" id="1.10.10.2030">
    <property type="entry name" value="DNA/RNA-binding protein Kin17, conserved domain"/>
    <property type="match status" value="1"/>
</dbReference>
<name>A0A814DNY0_9BILA</name>
<comment type="caution">
    <text evidence="4">The sequence shown here is derived from an EMBL/GenBank/DDBJ whole genome shotgun (WGS) entry which is preliminary data.</text>
</comment>
<dbReference type="EMBL" id="CAJNOQ010002414">
    <property type="protein sequence ID" value="CAF0957083.1"/>
    <property type="molecule type" value="Genomic_DNA"/>
</dbReference>
<evidence type="ECO:0000256" key="2">
    <source>
        <dbReference type="SAM" id="MobiDB-lite"/>
    </source>
</evidence>
<dbReference type="InterPro" id="IPR037171">
    <property type="entry name" value="NagB/RpiA_transferase-like"/>
</dbReference>
<dbReference type="OrthoDB" id="10266249at2759"/>
<feature type="domain" description="DNA/RNA-binding protein Kin17 WH-like" evidence="3">
    <location>
        <begin position="53"/>
        <end position="170"/>
    </location>
</feature>
<evidence type="ECO:0000313" key="5">
    <source>
        <dbReference type="EMBL" id="CAF3732013.1"/>
    </source>
</evidence>
<dbReference type="InterPro" id="IPR041995">
    <property type="entry name" value="KOW_KIN17"/>
</dbReference>
<dbReference type="Proteomes" id="UP000681722">
    <property type="component" value="Unassembled WGS sequence"/>
</dbReference>
<evidence type="ECO:0000259" key="3">
    <source>
        <dbReference type="SMART" id="SM01253"/>
    </source>
</evidence>
<protein>
    <recommendedName>
        <fullName evidence="3">DNA/RNA-binding protein Kin17 WH-like domain-containing protein</fullName>
    </recommendedName>
</protein>
<dbReference type="InterPro" id="IPR002698">
    <property type="entry name" value="FTHF_cligase"/>
</dbReference>
<gene>
    <name evidence="4" type="ORF">GPM918_LOCUS11556</name>
    <name evidence="5" type="ORF">SRO942_LOCUS11557</name>
</gene>